<comment type="caution">
    <text evidence="1">The sequence shown here is derived from an EMBL/GenBank/DDBJ whole genome shotgun (WGS) entry which is preliminary data.</text>
</comment>
<name>A0ACC2S3M6_9FUNG</name>
<reference evidence="1" key="1">
    <citation type="submission" date="2022-04" db="EMBL/GenBank/DDBJ databases">
        <title>Genome of the entomopathogenic fungus Entomophthora muscae.</title>
        <authorList>
            <person name="Elya C."/>
            <person name="Lovett B.R."/>
            <person name="Lee E."/>
            <person name="Macias A.M."/>
            <person name="Hajek A.E."/>
            <person name="De Bivort B.L."/>
            <person name="Kasson M.T."/>
            <person name="De Fine Licht H.H."/>
            <person name="Stajich J.E."/>
        </authorList>
    </citation>
    <scope>NUCLEOTIDE SEQUENCE</scope>
    <source>
        <strain evidence="1">Berkeley</strain>
    </source>
</reference>
<proteinExistence type="predicted"/>
<evidence type="ECO:0000313" key="2">
    <source>
        <dbReference type="Proteomes" id="UP001165960"/>
    </source>
</evidence>
<evidence type="ECO:0000313" key="1">
    <source>
        <dbReference type="EMBL" id="KAJ9056873.1"/>
    </source>
</evidence>
<dbReference type="Proteomes" id="UP001165960">
    <property type="component" value="Unassembled WGS sequence"/>
</dbReference>
<protein>
    <submittedName>
        <fullName evidence="1">Uncharacterized protein</fullName>
    </submittedName>
</protein>
<organism evidence="1 2">
    <name type="scientific">Entomophthora muscae</name>
    <dbReference type="NCBI Taxonomy" id="34485"/>
    <lineage>
        <taxon>Eukaryota</taxon>
        <taxon>Fungi</taxon>
        <taxon>Fungi incertae sedis</taxon>
        <taxon>Zoopagomycota</taxon>
        <taxon>Entomophthoromycotina</taxon>
        <taxon>Entomophthoromycetes</taxon>
        <taxon>Entomophthorales</taxon>
        <taxon>Entomophthoraceae</taxon>
        <taxon>Entomophthora</taxon>
    </lineage>
</organism>
<accession>A0ACC2S3M6</accession>
<sequence>MSFERLPTEILSQIVQHIEIGKLGPISQANRRFRLLCRERLIRVLPRLAIRLTARQGDCQSKHLCAEFHFQQLSFGTTRVKLQVHRSFDAEFESEPLSPHPIVRYLRISDGCSTSNIALSRPITLPVRNITQHTALGHRGEISLSYCVEERNGQHWMRVTGMEMDLTMFALPSVKEKLVQSFPPASLFDWLRFQLFDPSAQAKENARFRDAVPWAPFITWKTGGVISHYSRPARATGILYLIKSSITFDVSAFSIRNLAQTFVSLLRSLKATM</sequence>
<dbReference type="EMBL" id="QTSX02005858">
    <property type="protein sequence ID" value="KAJ9056873.1"/>
    <property type="molecule type" value="Genomic_DNA"/>
</dbReference>
<gene>
    <name evidence="1" type="ORF">DSO57_1028277</name>
</gene>
<keyword evidence="2" id="KW-1185">Reference proteome</keyword>